<evidence type="ECO:0000256" key="2">
    <source>
        <dbReference type="ARBA" id="ARBA00023125"/>
    </source>
</evidence>
<dbReference type="InterPro" id="IPR005819">
    <property type="entry name" value="H1/H5"/>
</dbReference>
<keyword evidence="2 3" id="KW-0238">DNA-binding</keyword>
<dbReference type="SUPFAM" id="SSF46785">
    <property type="entry name" value="Winged helix' DNA-binding domain"/>
    <property type="match status" value="1"/>
</dbReference>
<dbReference type="AlphaFoldDB" id="A0A4Z0A1A0"/>
<feature type="domain" description="H15" evidence="5">
    <location>
        <begin position="31"/>
        <end position="106"/>
    </location>
</feature>
<evidence type="ECO:0000313" key="7">
    <source>
        <dbReference type="Proteomes" id="UP000298061"/>
    </source>
</evidence>
<dbReference type="GO" id="GO:0000786">
    <property type="term" value="C:nucleosome"/>
    <property type="evidence" value="ECO:0007669"/>
    <property type="project" value="InterPro"/>
</dbReference>
<dbReference type="GO" id="GO:0030527">
    <property type="term" value="F:structural constituent of chromatin"/>
    <property type="evidence" value="ECO:0007669"/>
    <property type="project" value="InterPro"/>
</dbReference>
<comment type="similarity">
    <text evidence="3">Belongs to the histone H1/H5 family.</text>
</comment>
<dbReference type="PROSITE" id="PS51504">
    <property type="entry name" value="H15"/>
    <property type="match status" value="1"/>
</dbReference>
<evidence type="ECO:0000256" key="1">
    <source>
        <dbReference type="ARBA" id="ARBA00020833"/>
    </source>
</evidence>
<feature type="compositionally biased region" description="Low complexity" evidence="4">
    <location>
        <begin position="1"/>
        <end position="22"/>
    </location>
</feature>
<proteinExistence type="inferred from homology"/>
<feature type="compositionally biased region" description="Basic residues" evidence="4">
    <location>
        <begin position="205"/>
        <end position="216"/>
    </location>
</feature>
<gene>
    <name evidence="6" type="ORF">EWM64_g3170</name>
</gene>
<dbReference type="Pfam" id="PF00538">
    <property type="entry name" value="Linker_histone"/>
    <property type="match status" value="1"/>
</dbReference>
<comment type="caution">
    <text evidence="6">The sequence shown here is derived from an EMBL/GenBank/DDBJ whole genome shotgun (WGS) entry which is preliminary data.</text>
</comment>
<evidence type="ECO:0000256" key="3">
    <source>
        <dbReference type="RuleBase" id="RU003894"/>
    </source>
</evidence>
<feature type="region of interest" description="Disordered" evidence="4">
    <location>
        <begin position="93"/>
        <end position="234"/>
    </location>
</feature>
<evidence type="ECO:0000256" key="4">
    <source>
        <dbReference type="SAM" id="MobiDB-lite"/>
    </source>
</evidence>
<keyword evidence="7" id="KW-1185">Reference proteome</keyword>
<dbReference type="Gene3D" id="1.10.10.10">
    <property type="entry name" value="Winged helix-like DNA-binding domain superfamily/Winged helix DNA-binding domain"/>
    <property type="match status" value="1"/>
</dbReference>
<dbReference type="InterPro" id="IPR036390">
    <property type="entry name" value="WH_DNA-bd_sf"/>
</dbReference>
<feature type="compositionally biased region" description="Low complexity" evidence="4">
    <location>
        <begin position="146"/>
        <end position="166"/>
    </location>
</feature>
<dbReference type="GO" id="GO:0006334">
    <property type="term" value="P:nucleosome assembly"/>
    <property type="evidence" value="ECO:0007669"/>
    <property type="project" value="InterPro"/>
</dbReference>
<protein>
    <recommendedName>
        <fullName evidence="1">Histone H1</fullName>
    </recommendedName>
</protein>
<dbReference type="Proteomes" id="UP000298061">
    <property type="component" value="Unassembled WGS sequence"/>
</dbReference>
<dbReference type="OrthoDB" id="1110759at2759"/>
<reference evidence="6 7" key="1">
    <citation type="submission" date="2019-02" db="EMBL/GenBank/DDBJ databases">
        <title>Genome sequencing of the rare red list fungi Hericium alpestre (H. flagellum).</title>
        <authorList>
            <person name="Buettner E."/>
            <person name="Kellner H."/>
        </authorList>
    </citation>
    <scope>NUCLEOTIDE SEQUENCE [LARGE SCALE GENOMIC DNA]</scope>
    <source>
        <strain evidence="6 7">DSM 108284</strain>
    </source>
</reference>
<feature type="region of interest" description="Disordered" evidence="4">
    <location>
        <begin position="1"/>
        <end position="34"/>
    </location>
</feature>
<evidence type="ECO:0000259" key="5">
    <source>
        <dbReference type="PROSITE" id="PS51504"/>
    </source>
</evidence>
<evidence type="ECO:0000313" key="6">
    <source>
        <dbReference type="EMBL" id="TFY80842.1"/>
    </source>
</evidence>
<dbReference type="SMART" id="SM00526">
    <property type="entry name" value="H15"/>
    <property type="match status" value="1"/>
</dbReference>
<comment type="subcellular location">
    <subcellularLocation>
        <location evidence="3">Nucleus</location>
    </subcellularLocation>
</comment>
<dbReference type="CDD" id="cd00073">
    <property type="entry name" value="H15"/>
    <property type="match status" value="1"/>
</dbReference>
<feature type="compositionally biased region" description="Low complexity" evidence="4">
    <location>
        <begin position="174"/>
        <end position="185"/>
    </location>
</feature>
<dbReference type="PRINTS" id="PR00624">
    <property type="entry name" value="HISTONEH5"/>
</dbReference>
<dbReference type="EMBL" id="SFCI01000281">
    <property type="protein sequence ID" value="TFY80842.1"/>
    <property type="molecule type" value="Genomic_DNA"/>
</dbReference>
<dbReference type="InterPro" id="IPR005818">
    <property type="entry name" value="Histone_H1/H5_H15"/>
</dbReference>
<accession>A0A4Z0A1A0</accession>
<dbReference type="GO" id="GO:0003677">
    <property type="term" value="F:DNA binding"/>
    <property type="evidence" value="ECO:0007669"/>
    <property type="project" value="UniProtKB-KW"/>
</dbReference>
<name>A0A4Z0A1A0_9AGAM</name>
<dbReference type="STRING" id="135208.A0A4Z0A1A0"/>
<keyword evidence="3" id="KW-0158">Chromosome</keyword>
<organism evidence="6 7">
    <name type="scientific">Hericium alpestre</name>
    <dbReference type="NCBI Taxonomy" id="135208"/>
    <lineage>
        <taxon>Eukaryota</taxon>
        <taxon>Fungi</taxon>
        <taxon>Dikarya</taxon>
        <taxon>Basidiomycota</taxon>
        <taxon>Agaricomycotina</taxon>
        <taxon>Agaricomycetes</taxon>
        <taxon>Russulales</taxon>
        <taxon>Hericiaceae</taxon>
        <taxon>Hericium</taxon>
    </lineage>
</organism>
<sequence>MVATTTKKASTKTAAGASSAKKPTSKGHQATHPSWVDMIKECITAHPEEARGGVSRPTIKKFVESKYKIERNAMTNSQLARAITVGAEKGQFVLPKGPAGKVKLPPKGHKEAAKENAPALKKPISANKPALLEPAPMKTPTRKYGAKAAAAKKPAAAPAKAAPAKKAPAKKAPAKTTTAKKPAAPSRTMKKRGTAKRAATGGKAAPKKTAGRKPRAKAAAAAAPAEKKKPGRKPAAKKVCLNNSFAVPVADDEICDHFRRLIFMICYVAVHTGLALYASEFCSPDPSIDFVLEILSVQCPVRTYNASFLLPPRAYALSLPRHLPPIQRTLLEHIVPTWEPTLAEQNLTPLVEQYFVPDGDHASARTVFVCTAGSAVCSENAIEASSVAEGA</sequence>
<dbReference type="GO" id="GO:0005634">
    <property type="term" value="C:nucleus"/>
    <property type="evidence" value="ECO:0007669"/>
    <property type="project" value="UniProtKB-SubCell"/>
</dbReference>
<keyword evidence="3" id="KW-0539">Nucleus</keyword>
<dbReference type="InterPro" id="IPR036388">
    <property type="entry name" value="WH-like_DNA-bd_sf"/>
</dbReference>